<dbReference type="AlphaFoldDB" id="A0A1A9X420"/>
<feature type="transmembrane region" description="Helical" evidence="6">
    <location>
        <begin position="276"/>
        <end position="300"/>
    </location>
</feature>
<evidence type="ECO:0008006" key="11">
    <source>
        <dbReference type="Google" id="ProtNLM"/>
    </source>
</evidence>
<feature type="transmembrane region" description="Helical" evidence="6">
    <location>
        <begin position="185"/>
        <end position="203"/>
    </location>
</feature>
<dbReference type="Pfam" id="PF00916">
    <property type="entry name" value="Sulfate_transp"/>
    <property type="match status" value="1"/>
</dbReference>
<dbReference type="SUPFAM" id="SSF52091">
    <property type="entry name" value="SpoIIaa-like"/>
    <property type="match status" value="1"/>
</dbReference>
<evidence type="ECO:0000256" key="3">
    <source>
        <dbReference type="ARBA" id="ARBA00022989"/>
    </source>
</evidence>
<keyword evidence="3 6" id="KW-1133">Transmembrane helix</keyword>
<dbReference type="GO" id="GO:0055085">
    <property type="term" value="P:transmembrane transport"/>
    <property type="evidence" value="ECO:0007669"/>
    <property type="project" value="InterPro"/>
</dbReference>
<evidence type="ECO:0000256" key="5">
    <source>
        <dbReference type="SAM" id="MobiDB-lite"/>
    </source>
</evidence>
<dbReference type="InterPro" id="IPR001902">
    <property type="entry name" value="SLC26A/SulP_fam"/>
</dbReference>
<organism evidence="9 10">
    <name type="scientific">Glossina brevipalpis</name>
    <dbReference type="NCBI Taxonomy" id="37001"/>
    <lineage>
        <taxon>Eukaryota</taxon>
        <taxon>Metazoa</taxon>
        <taxon>Ecdysozoa</taxon>
        <taxon>Arthropoda</taxon>
        <taxon>Hexapoda</taxon>
        <taxon>Insecta</taxon>
        <taxon>Pterygota</taxon>
        <taxon>Neoptera</taxon>
        <taxon>Endopterygota</taxon>
        <taxon>Diptera</taxon>
        <taxon>Brachycera</taxon>
        <taxon>Muscomorpha</taxon>
        <taxon>Hippoboscoidea</taxon>
        <taxon>Glossinidae</taxon>
        <taxon>Glossina</taxon>
    </lineage>
</organism>
<reference evidence="9" key="2">
    <citation type="submission" date="2020-05" db="UniProtKB">
        <authorList>
            <consortium name="EnsemblMetazoa"/>
        </authorList>
    </citation>
    <scope>IDENTIFICATION</scope>
    <source>
        <strain evidence="9">IAEA</strain>
    </source>
</reference>
<evidence type="ECO:0000256" key="2">
    <source>
        <dbReference type="ARBA" id="ARBA00022692"/>
    </source>
</evidence>
<evidence type="ECO:0000256" key="6">
    <source>
        <dbReference type="SAM" id="Phobius"/>
    </source>
</evidence>
<feature type="transmembrane region" description="Helical" evidence="6">
    <location>
        <begin position="160"/>
        <end position="179"/>
    </location>
</feature>
<dbReference type="GO" id="GO:0016020">
    <property type="term" value="C:membrane"/>
    <property type="evidence" value="ECO:0007669"/>
    <property type="project" value="UniProtKB-SubCell"/>
</dbReference>
<feature type="compositionally biased region" description="Polar residues" evidence="5">
    <location>
        <begin position="1"/>
        <end position="16"/>
    </location>
</feature>
<dbReference type="STRING" id="37001.A0A1A9X420"/>
<dbReference type="PANTHER" id="PTHR11814">
    <property type="entry name" value="SULFATE TRANSPORTER"/>
    <property type="match status" value="1"/>
</dbReference>
<evidence type="ECO:0000259" key="8">
    <source>
        <dbReference type="Pfam" id="PF01740"/>
    </source>
</evidence>
<dbReference type="EnsemblMetazoa" id="GBRI043474-RA">
    <property type="protein sequence ID" value="GBRI043474-PA"/>
    <property type="gene ID" value="GBRI043474"/>
</dbReference>
<feature type="region of interest" description="Disordered" evidence="5">
    <location>
        <begin position="1"/>
        <end position="23"/>
    </location>
</feature>
<evidence type="ECO:0000256" key="4">
    <source>
        <dbReference type="ARBA" id="ARBA00023136"/>
    </source>
</evidence>
<feature type="transmembrane region" description="Helical" evidence="6">
    <location>
        <begin position="426"/>
        <end position="445"/>
    </location>
</feature>
<dbReference type="VEuPathDB" id="VectorBase:GBRI043474"/>
<dbReference type="Pfam" id="PF01740">
    <property type="entry name" value="STAS"/>
    <property type="match status" value="1"/>
</dbReference>
<dbReference type="InterPro" id="IPR036513">
    <property type="entry name" value="STAS_dom_sf"/>
</dbReference>
<evidence type="ECO:0000256" key="1">
    <source>
        <dbReference type="ARBA" id="ARBA00004141"/>
    </source>
</evidence>
<dbReference type="Proteomes" id="UP000091820">
    <property type="component" value="Unassembled WGS sequence"/>
</dbReference>
<dbReference type="InterPro" id="IPR002645">
    <property type="entry name" value="STAS_dom"/>
</dbReference>
<feature type="transmembrane region" description="Helical" evidence="6">
    <location>
        <begin position="239"/>
        <end position="256"/>
    </location>
</feature>
<feature type="domain" description="STAS" evidence="8">
    <location>
        <begin position="528"/>
        <end position="612"/>
    </location>
</feature>
<evidence type="ECO:0000259" key="7">
    <source>
        <dbReference type="Pfam" id="PF00916"/>
    </source>
</evidence>
<keyword evidence="2 6" id="KW-0812">Transmembrane</keyword>
<dbReference type="Gene3D" id="3.30.750.24">
    <property type="entry name" value="STAS domain"/>
    <property type="match status" value="1"/>
</dbReference>
<proteinExistence type="predicted"/>
<accession>A0A1A9X420</accession>
<feature type="transmembrane region" description="Helical" evidence="6">
    <location>
        <begin position="480"/>
        <end position="511"/>
    </location>
</feature>
<feature type="transmembrane region" description="Helical" evidence="6">
    <location>
        <begin position="89"/>
        <end position="108"/>
    </location>
</feature>
<dbReference type="InterPro" id="IPR011547">
    <property type="entry name" value="SLC26A/SulP_dom"/>
</dbReference>
<keyword evidence="10" id="KW-1185">Reference proteome</keyword>
<dbReference type="CDD" id="cd07042">
    <property type="entry name" value="STAS_SulP_like_sulfate_transporter"/>
    <property type="match status" value="1"/>
</dbReference>
<sequence length="638" mass="70276">MRTDQSSQRNNSSGSEVSLDIPPNAIYNTSRDYIVQTEEENEKLNCCAFMTDRLRQLSANVFRKKTLYKRLPILTWLPKYNRNDFIGDLMAGITVGLTVIPQGLAYAGIAGLDLQYGLYGCFLGCFIYIFLGSSKDVPVGPTAISALLTFQTAHGQWQKAVLLTFLSGLIEIAMGIFRLGFLIDFVSGPVSAGFTSAGSLIIFTSQLKDLLGVNTKGDTFVDMWFSIIGDIHNISWNDAGLGVCCIVVLLAMRAMASMSFGPKEGKTCWQKFFSTLFWLIGTSRNAVLVIVSAVVGYYLLKTDIDIFRMVGYVPSGLPQLQLPPFSMTTIENSTSGELTEVHESFTHMVSNLGSGLIVVPLISLLENMAVVQAFANGKPCDATQELIAVGVCNVANSFVQGFRGNGGIARGAVLNSSGVRTQLSNLYTGIIVIVALLYMTPTFYYIPKATLAAIIMSAVIFMIQYRVIKPMWRSKKSDLIPGLATFVACLVLPLQLGILVGIGINILFILYHAARPRLRVETLSTSNDIKYLMLTPDRCLIFPSVEFVRNVITKQGRKCTLPVVIDCTHIYGADYTAAKVVSTMIGDFEARQQKLYFFNLQPRVAQVFESLHKDLTVLYDMNSLEMKLSGKEEDYSKL</sequence>
<feature type="transmembrane region" description="Helical" evidence="6">
    <location>
        <begin position="451"/>
        <end position="468"/>
    </location>
</feature>
<keyword evidence="4 6" id="KW-0472">Membrane</keyword>
<evidence type="ECO:0000313" key="9">
    <source>
        <dbReference type="EnsemblMetazoa" id="GBRI043474-PA"/>
    </source>
</evidence>
<evidence type="ECO:0000313" key="10">
    <source>
        <dbReference type="Proteomes" id="UP000091820"/>
    </source>
</evidence>
<reference evidence="10" key="1">
    <citation type="submission" date="2014-03" db="EMBL/GenBank/DDBJ databases">
        <authorList>
            <person name="Aksoy S."/>
            <person name="Warren W."/>
            <person name="Wilson R.K."/>
        </authorList>
    </citation>
    <scope>NUCLEOTIDE SEQUENCE [LARGE SCALE GENOMIC DNA]</scope>
    <source>
        <strain evidence="10">IAEA</strain>
    </source>
</reference>
<comment type="subcellular location">
    <subcellularLocation>
        <location evidence="1">Membrane</location>
        <topology evidence="1">Multi-pass membrane protein</topology>
    </subcellularLocation>
</comment>
<feature type="domain" description="SLC26A/SulP transporter" evidence="7">
    <location>
        <begin position="85"/>
        <end position="480"/>
    </location>
</feature>
<name>A0A1A9X420_9MUSC</name>
<protein>
    <recommendedName>
        <fullName evidence="11">Sodium-independent sulfate anion transporter</fullName>
    </recommendedName>
</protein>